<sequence>MAFSEAEKKLSGGVAVITGAGSGIGSGFARRAGELGMTVIVTDVSLARAESVAISIRAAGGTAEALQLDVSNPHEIQQLANAIFAKHGHVRLLINNAGIETLGFAWEVPKSRWDATIDINIKGVVHGVRAFLPRMLQSGAECWVANLASIGAFSVMPTQTAYIMTKHAIQSFSEGLFLEMKIKQAPIHVCSVCPGMLRTSIFDEEAGSGEGDEAYAYRKRMQDLMREQGMDLDEGCRLMMAQIADGRFWVISQPSMMADAIGLRVEFLKEQRDPDIAEGGKHLLG</sequence>
<keyword evidence="4" id="KW-1185">Reference proteome</keyword>
<dbReference type="EMBL" id="KV878128">
    <property type="protein sequence ID" value="OJJ01764.1"/>
    <property type="molecule type" value="Genomic_DNA"/>
</dbReference>
<dbReference type="Proteomes" id="UP000184073">
    <property type="component" value="Unassembled WGS sequence"/>
</dbReference>
<dbReference type="InterPro" id="IPR002347">
    <property type="entry name" value="SDR_fam"/>
</dbReference>
<evidence type="ECO:0000313" key="3">
    <source>
        <dbReference type="EMBL" id="OJJ01764.1"/>
    </source>
</evidence>
<evidence type="ECO:0000256" key="2">
    <source>
        <dbReference type="ARBA" id="ARBA00023002"/>
    </source>
</evidence>
<dbReference type="GO" id="GO:0016020">
    <property type="term" value="C:membrane"/>
    <property type="evidence" value="ECO:0007669"/>
    <property type="project" value="TreeGrafter"/>
</dbReference>
<protein>
    <submittedName>
        <fullName evidence="3">Uncharacterized protein</fullName>
    </submittedName>
</protein>
<dbReference type="PANTHER" id="PTHR44196:SF1">
    <property type="entry name" value="DEHYDROGENASE_REDUCTASE SDR FAMILY MEMBER 7B"/>
    <property type="match status" value="1"/>
</dbReference>
<dbReference type="VEuPathDB" id="FungiDB:ASPVEDRAFT_129255"/>
<dbReference type="Pfam" id="PF00106">
    <property type="entry name" value="adh_short"/>
    <property type="match status" value="1"/>
</dbReference>
<dbReference type="CDD" id="cd05233">
    <property type="entry name" value="SDR_c"/>
    <property type="match status" value="1"/>
</dbReference>
<dbReference type="AlphaFoldDB" id="A0A1L9PJR2"/>
<dbReference type="OrthoDB" id="1933717at2759"/>
<evidence type="ECO:0000313" key="4">
    <source>
        <dbReference type="Proteomes" id="UP000184073"/>
    </source>
</evidence>
<proteinExistence type="inferred from homology"/>
<comment type="similarity">
    <text evidence="1">Belongs to the short-chain dehydrogenases/reductases (SDR) family.</text>
</comment>
<dbReference type="InterPro" id="IPR036291">
    <property type="entry name" value="NAD(P)-bd_dom_sf"/>
</dbReference>
<dbReference type="Gene3D" id="3.40.50.720">
    <property type="entry name" value="NAD(P)-binding Rossmann-like Domain"/>
    <property type="match status" value="1"/>
</dbReference>
<reference evidence="4" key="1">
    <citation type="journal article" date="2017" name="Genome Biol.">
        <title>Comparative genomics reveals high biological diversity and specific adaptations in the industrially and medically important fungal genus Aspergillus.</title>
        <authorList>
            <person name="de Vries R.P."/>
            <person name="Riley R."/>
            <person name="Wiebenga A."/>
            <person name="Aguilar-Osorio G."/>
            <person name="Amillis S."/>
            <person name="Uchima C.A."/>
            <person name="Anderluh G."/>
            <person name="Asadollahi M."/>
            <person name="Askin M."/>
            <person name="Barry K."/>
            <person name="Battaglia E."/>
            <person name="Bayram O."/>
            <person name="Benocci T."/>
            <person name="Braus-Stromeyer S.A."/>
            <person name="Caldana C."/>
            <person name="Canovas D."/>
            <person name="Cerqueira G.C."/>
            <person name="Chen F."/>
            <person name="Chen W."/>
            <person name="Choi C."/>
            <person name="Clum A."/>
            <person name="Dos Santos R.A."/>
            <person name="Damasio A.R."/>
            <person name="Diallinas G."/>
            <person name="Emri T."/>
            <person name="Fekete E."/>
            <person name="Flipphi M."/>
            <person name="Freyberg S."/>
            <person name="Gallo A."/>
            <person name="Gournas C."/>
            <person name="Habgood R."/>
            <person name="Hainaut M."/>
            <person name="Harispe M.L."/>
            <person name="Henrissat B."/>
            <person name="Hilden K.S."/>
            <person name="Hope R."/>
            <person name="Hossain A."/>
            <person name="Karabika E."/>
            <person name="Karaffa L."/>
            <person name="Karanyi Z."/>
            <person name="Krasevec N."/>
            <person name="Kuo A."/>
            <person name="Kusch H."/>
            <person name="LaButti K."/>
            <person name="Lagendijk E.L."/>
            <person name="Lapidus A."/>
            <person name="Levasseur A."/>
            <person name="Lindquist E."/>
            <person name="Lipzen A."/>
            <person name="Logrieco A.F."/>
            <person name="MacCabe A."/>
            <person name="Maekelae M.R."/>
            <person name="Malavazi I."/>
            <person name="Melin P."/>
            <person name="Meyer V."/>
            <person name="Mielnichuk N."/>
            <person name="Miskei M."/>
            <person name="Molnar A.P."/>
            <person name="Mule G."/>
            <person name="Ngan C.Y."/>
            <person name="Orejas M."/>
            <person name="Orosz E."/>
            <person name="Ouedraogo J.P."/>
            <person name="Overkamp K.M."/>
            <person name="Park H.-S."/>
            <person name="Perrone G."/>
            <person name="Piumi F."/>
            <person name="Punt P.J."/>
            <person name="Ram A.F."/>
            <person name="Ramon A."/>
            <person name="Rauscher S."/>
            <person name="Record E."/>
            <person name="Riano-Pachon D.M."/>
            <person name="Robert V."/>
            <person name="Roehrig J."/>
            <person name="Ruller R."/>
            <person name="Salamov A."/>
            <person name="Salih N.S."/>
            <person name="Samson R.A."/>
            <person name="Sandor E."/>
            <person name="Sanguinetti M."/>
            <person name="Schuetze T."/>
            <person name="Sepcic K."/>
            <person name="Shelest E."/>
            <person name="Sherlock G."/>
            <person name="Sophianopoulou V."/>
            <person name="Squina F.M."/>
            <person name="Sun H."/>
            <person name="Susca A."/>
            <person name="Todd R.B."/>
            <person name="Tsang A."/>
            <person name="Unkles S.E."/>
            <person name="van de Wiele N."/>
            <person name="van Rossen-Uffink D."/>
            <person name="Oliveira J.V."/>
            <person name="Vesth T.C."/>
            <person name="Visser J."/>
            <person name="Yu J.-H."/>
            <person name="Zhou M."/>
            <person name="Andersen M.R."/>
            <person name="Archer D.B."/>
            <person name="Baker S.E."/>
            <person name="Benoit I."/>
            <person name="Brakhage A.A."/>
            <person name="Braus G.H."/>
            <person name="Fischer R."/>
            <person name="Frisvad J.C."/>
            <person name="Goldman G.H."/>
            <person name="Houbraken J."/>
            <person name="Oakley B."/>
            <person name="Pocsi I."/>
            <person name="Scazzocchio C."/>
            <person name="Seiboth B."/>
            <person name="vanKuyk P.A."/>
            <person name="Wortman J."/>
            <person name="Dyer P.S."/>
            <person name="Grigoriev I.V."/>
        </authorList>
    </citation>
    <scope>NUCLEOTIDE SEQUENCE [LARGE SCALE GENOMIC DNA]</scope>
    <source>
        <strain evidence="4">CBS 583.65</strain>
    </source>
</reference>
<dbReference type="GeneID" id="63722134"/>
<keyword evidence="2" id="KW-0560">Oxidoreductase</keyword>
<accession>A0A1L9PJR2</accession>
<dbReference type="STRING" id="1036611.A0A1L9PJR2"/>
<dbReference type="SUPFAM" id="SSF51735">
    <property type="entry name" value="NAD(P)-binding Rossmann-fold domains"/>
    <property type="match status" value="1"/>
</dbReference>
<dbReference type="PRINTS" id="PR00081">
    <property type="entry name" value="GDHRDH"/>
</dbReference>
<dbReference type="PANTHER" id="PTHR44196">
    <property type="entry name" value="DEHYDROGENASE/REDUCTASE SDR FAMILY MEMBER 7B"/>
    <property type="match status" value="1"/>
</dbReference>
<dbReference type="GO" id="GO:0016491">
    <property type="term" value="F:oxidoreductase activity"/>
    <property type="evidence" value="ECO:0007669"/>
    <property type="project" value="UniProtKB-KW"/>
</dbReference>
<organism evidence="3 4">
    <name type="scientific">Aspergillus versicolor CBS 583.65</name>
    <dbReference type="NCBI Taxonomy" id="1036611"/>
    <lineage>
        <taxon>Eukaryota</taxon>
        <taxon>Fungi</taxon>
        <taxon>Dikarya</taxon>
        <taxon>Ascomycota</taxon>
        <taxon>Pezizomycotina</taxon>
        <taxon>Eurotiomycetes</taxon>
        <taxon>Eurotiomycetidae</taxon>
        <taxon>Eurotiales</taxon>
        <taxon>Aspergillaceae</taxon>
        <taxon>Aspergillus</taxon>
        <taxon>Aspergillus subgen. Nidulantes</taxon>
    </lineage>
</organism>
<evidence type="ECO:0000256" key="1">
    <source>
        <dbReference type="ARBA" id="ARBA00006484"/>
    </source>
</evidence>
<name>A0A1L9PJR2_ASPVE</name>
<dbReference type="RefSeq" id="XP_040667526.1">
    <property type="nucleotide sequence ID" value="XM_040806623.1"/>
</dbReference>
<gene>
    <name evidence="3" type="ORF">ASPVEDRAFT_129255</name>
</gene>